<evidence type="ECO:0000313" key="1">
    <source>
        <dbReference type="EMBL" id="EAS48015.1"/>
    </source>
</evidence>
<dbReference type="Pfam" id="PF05728">
    <property type="entry name" value="UPF0227"/>
    <property type="match status" value="1"/>
</dbReference>
<proteinExistence type="predicted"/>
<dbReference type="EMBL" id="AAPI01000001">
    <property type="protein sequence ID" value="EAS48015.1"/>
    <property type="molecule type" value="Genomic_DNA"/>
</dbReference>
<organism evidence="1 2">
    <name type="scientific">gamma proteobacterium HTCC2207</name>
    <dbReference type="NCBI Taxonomy" id="314287"/>
    <lineage>
        <taxon>Bacteria</taxon>
        <taxon>Pseudomonadati</taxon>
        <taxon>Pseudomonadota</taxon>
        <taxon>Gammaproteobacteria</taxon>
        <taxon>Cellvibrionales</taxon>
        <taxon>Porticoccaceae</taxon>
        <taxon>SAR92 clade</taxon>
    </lineage>
</organism>
<dbReference type="PANTHER" id="PTHR35602">
    <property type="entry name" value="ESTERASE YQIA-RELATED"/>
    <property type="match status" value="1"/>
</dbReference>
<dbReference type="AlphaFoldDB" id="Q1YUP3"/>
<comment type="caution">
    <text evidence="1">The sequence shown here is derived from an EMBL/GenBank/DDBJ whole genome shotgun (WGS) entry which is preliminary data.</text>
</comment>
<dbReference type="STRING" id="314287.GB2207_09401"/>
<evidence type="ECO:0008006" key="3">
    <source>
        <dbReference type="Google" id="ProtNLM"/>
    </source>
</evidence>
<dbReference type="PANTHER" id="PTHR35602:SF3">
    <property type="entry name" value="ESTERASE YQIA"/>
    <property type="match status" value="1"/>
</dbReference>
<evidence type="ECO:0000313" key="2">
    <source>
        <dbReference type="Proteomes" id="UP000005555"/>
    </source>
</evidence>
<dbReference type="OrthoDB" id="9814831at2"/>
<gene>
    <name evidence="1" type="ORF">GB2207_09401</name>
</gene>
<dbReference type="HOGENOM" id="CLU_090996_1_0_6"/>
<sequence length="199" mass="22472">MPTLLYLHGFNSSPESAKAQQTQQWFGQNAPGIEFICPSLPPYADQAMALLCEIVEARLPEPVFVIGSSMGGFYASCLAERYVEFDVAAVLINPAVSPARGLDKWLGENSNYHSGETWLFEPHHIDEYQRWDPSAIKNKNNYLVLLQSGDEVLDYRDAEQRYQGCKIILESGGDHSFIDYHRHLETIYQFLLSTVPSNP</sequence>
<dbReference type="SUPFAM" id="SSF53474">
    <property type="entry name" value="alpha/beta-Hydrolases"/>
    <property type="match status" value="1"/>
</dbReference>
<dbReference type="eggNOG" id="COG3150">
    <property type="taxonomic scope" value="Bacteria"/>
</dbReference>
<dbReference type="Proteomes" id="UP000005555">
    <property type="component" value="Unassembled WGS sequence"/>
</dbReference>
<dbReference type="InterPro" id="IPR008886">
    <property type="entry name" value="UPF0227/Esterase_YqiA"/>
</dbReference>
<keyword evidence="2" id="KW-1185">Reference proteome</keyword>
<dbReference type="ESTHER" id="9gamm-q1yup3">
    <property type="family name" value="abh_upf00227"/>
</dbReference>
<accession>Q1YUP3</accession>
<dbReference type="Gene3D" id="3.40.50.1820">
    <property type="entry name" value="alpha/beta hydrolase"/>
    <property type="match status" value="1"/>
</dbReference>
<protein>
    <recommendedName>
        <fullName evidence="3">Esterase YqiA</fullName>
    </recommendedName>
</protein>
<reference evidence="1 2" key="1">
    <citation type="submission" date="2006-03" db="EMBL/GenBank/DDBJ databases">
        <authorList>
            <person name="Giovannoni S.J."/>
            <person name="Cho J.-C."/>
            <person name="Ferriera S."/>
            <person name="Johnson J."/>
            <person name="Kravitz S."/>
            <person name="Halpern A."/>
            <person name="Remington K."/>
            <person name="Beeson K."/>
            <person name="Tran B."/>
            <person name="Rogers Y.-H."/>
            <person name="Friedman R."/>
            <person name="Venter J.C."/>
        </authorList>
    </citation>
    <scope>NUCLEOTIDE SEQUENCE [LARGE SCALE GENOMIC DNA]</scope>
    <source>
        <strain evidence="1 2">HTCC2207</strain>
    </source>
</reference>
<name>Q1YUP3_9GAMM</name>
<dbReference type="InterPro" id="IPR029058">
    <property type="entry name" value="AB_hydrolase_fold"/>
</dbReference>